<reference evidence="1 2" key="1">
    <citation type="submission" date="2021-04" db="EMBL/GenBank/DDBJ databases">
        <authorList>
            <person name="Ivanova A."/>
        </authorList>
    </citation>
    <scope>NUCLEOTIDE SEQUENCE [LARGE SCALE GENOMIC DNA]</scope>
    <source>
        <strain evidence="1 2">G18</strain>
    </source>
</reference>
<organism evidence="1 2">
    <name type="scientific">Gemmata palustris</name>
    <dbReference type="NCBI Taxonomy" id="2822762"/>
    <lineage>
        <taxon>Bacteria</taxon>
        <taxon>Pseudomonadati</taxon>
        <taxon>Planctomycetota</taxon>
        <taxon>Planctomycetia</taxon>
        <taxon>Gemmatales</taxon>
        <taxon>Gemmataceae</taxon>
        <taxon>Gemmata</taxon>
    </lineage>
</organism>
<comment type="caution">
    <text evidence="1">The sequence shown here is derived from an EMBL/GenBank/DDBJ whole genome shotgun (WGS) entry which is preliminary data.</text>
</comment>
<dbReference type="RefSeq" id="WP_210660721.1">
    <property type="nucleotide sequence ID" value="NZ_JAGKQQ010000001.1"/>
</dbReference>
<dbReference type="Proteomes" id="UP000676565">
    <property type="component" value="Unassembled WGS sequence"/>
</dbReference>
<sequence>MRAPALTTIATTIGVYESLVADLARGAEINVQLMLTVLAAAGKSVLELEQDVIAADRAGAENAMPSAGKEDS</sequence>
<evidence type="ECO:0000313" key="1">
    <source>
        <dbReference type="EMBL" id="MBP3959870.1"/>
    </source>
</evidence>
<evidence type="ECO:0000313" key="2">
    <source>
        <dbReference type="Proteomes" id="UP000676565"/>
    </source>
</evidence>
<dbReference type="EMBL" id="JAGKQQ010000001">
    <property type="protein sequence ID" value="MBP3959870.1"/>
    <property type="molecule type" value="Genomic_DNA"/>
</dbReference>
<accession>A0ABS5C317</accession>
<gene>
    <name evidence="1" type="ORF">J8F10_31870</name>
</gene>
<proteinExistence type="predicted"/>
<name>A0ABS5C317_9BACT</name>
<keyword evidence="2" id="KW-1185">Reference proteome</keyword>
<protein>
    <submittedName>
        <fullName evidence="1">Uncharacterized protein</fullName>
    </submittedName>
</protein>